<sequence length="610" mass="70359">MSDIVSACKKDSFVQVEKALSDPKNINEEFSDKNGKKFTPLTWACEKGIVSLVEMMVKKGANPNVSFIQSDGKEIAVIDWASLQDNGSLLEVLLKHGCMLTPYSFQIAQTKEEKNVLYVFSDKIKETIKRMYKSHNYMAFEDKLIDFSTDNLYVFAFNTGQANFLAARRHNKVVIVDAGEDGGEIIKKYRETKKDYAKVIEESDKLIFELNKFLECPGKVKNMFKTNSRAEPKGQYRKVLKFVRKTGTTEQKALIASIENMTVDQKPEILEIIEKIKDISRNLEKERQRQEFNLVFDGSSVEQVFITHSHLDHFSYLDDLFNDFGKSFQDTKYLLGGEVDNWKGEMIERLFKLIGKDKFEFIGREYDSRTYKYLDGLDVKVWGQDFPEDLSHKNQISLFVTIDINGRRVMFTGDAEGCHLKRLRIDRPDMKSNTEIEAFLTDVEATIKQNRLSKTNSTDIVYQKLKEFKEKNKFEVNLEEIVHQMLGLEETVLIFEPHHGSLTENSHDVYKYFSSQNPRKVFCILSYPQAKDYLPKKESFDDRVKEPKVKEHPVVYAAFGNIPTMNVTTDPVYTTGACGDGMYVFSLSQDGEKLSVLDLTGEKPQWEKIY</sequence>
<gene>
    <name evidence="2" type="ORF">TVAG_237450</name>
</gene>
<dbReference type="VEuPathDB" id="TrichDB:TVAG_237450"/>
<dbReference type="SMART" id="SM00248">
    <property type="entry name" value="ANK"/>
    <property type="match status" value="1"/>
</dbReference>
<dbReference type="RefSeq" id="XP_001582705.1">
    <property type="nucleotide sequence ID" value="XM_001582655.1"/>
</dbReference>
<dbReference type="Pfam" id="PF00023">
    <property type="entry name" value="Ank"/>
    <property type="match status" value="1"/>
</dbReference>
<dbReference type="AlphaFoldDB" id="A2DCU5"/>
<reference evidence="2" key="2">
    <citation type="journal article" date="2007" name="Science">
        <title>Draft genome sequence of the sexually transmitted pathogen Trichomonas vaginalis.</title>
        <authorList>
            <person name="Carlton J.M."/>
            <person name="Hirt R.P."/>
            <person name="Silva J.C."/>
            <person name="Delcher A.L."/>
            <person name="Schatz M."/>
            <person name="Zhao Q."/>
            <person name="Wortman J.R."/>
            <person name="Bidwell S.L."/>
            <person name="Alsmark U.C.M."/>
            <person name="Besteiro S."/>
            <person name="Sicheritz-Ponten T."/>
            <person name="Noel C.J."/>
            <person name="Dacks J.B."/>
            <person name="Foster P.G."/>
            <person name="Simillion C."/>
            <person name="Van de Peer Y."/>
            <person name="Miranda-Saavedra D."/>
            <person name="Barton G.J."/>
            <person name="Westrop G.D."/>
            <person name="Mueller S."/>
            <person name="Dessi D."/>
            <person name="Fiori P.L."/>
            <person name="Ren Q."/>
            <person name="Paulsen I."/>
            <person name="Zhang H."/>
            <person name="Bastida-Corcuera F.D."/>
            <person name="Simoes-Barbosa A."/>
            <person name="Brown M.T."/>
            <person name="Hayes R.D."/>
            <person name="Mukherjee M."/>
            <person name="Okumura C.Y."/>
            <person name="Schneider R."/>
            <person name="Smith A.J."/>
            <person name="Vanacova S."/>
            <person name="Villalvazo M."/>
            <person name="Haas B.J."/>
            <person name="Pertea M."/>
            <person name="Feldblyum T.V."/>
            <person name="Utterback T.R."/>
            <person name="Shu C.L."/>
            <person name="Osoegawa K."/>
            <person name="de Jong P.J."/>
            <person name="Hrdy I."/>
            <person name="Horvathova L."/>
            <person name="Zubacova Z."/>
            <person name="Dolezal P."/>
            <person name="Malik S.B."/>
            <person name="Logsdon J.M. Jr."/>
            <person name="Henze K."/>
            <person name="Gupta A."/>
            <person name="Wang C.C."/>
            <person name="Dunne R.L."/>
            <person name="Upcroft J.A."/>
            <person name="Upcroft P."/>
            <person name="White O."/>
            <person name="Salzberg S.L."/>
            <person name="Tang P."/>
            <person name="Chiu C.-H."/>
            <person name="Lee Y.-S."/>
            <person name="Embley T.M."/>
            <person name="Coombs G.H."/>
            <person name="Mottram J.C."/>
            <person name="Tachezy J."/>
            <person name="Fraser-Liggett C.M."/>
            <person name="Johnson P.J."/>
        </authorList>
    </citation>
    <scope>NUCLEOTIDE SEQUENCE [LARGE SCALE GENOMIC DNA]</scope>
    <source>
        <strain evidence="2">G3</strain>
    </source>
</reference>
<dbReference type="InterPro" id="IPR002110">
    <property type="entry name" value="Ankyrin_rpt"/>
</dbReference>
<feature type="domain" description="Metallo-beta-lactamase" evidence="1">
    <location>
        <begin position="286"/>
        <end position="416"/>
    </location>
</feature>
<protein>
    <recommendedName>
        <fullName evidence="1">Metallo-beta-lactamase domain-containing protein</fullName>
    </recommendedName>
</protein>
<dbReference type="OrthoDB" id="10537861at2759"/>
<evidence type="ECO:0000313" key="3">
    <source>
        <dbReference type="Proteomes" id="UP000001542"/>
    </source>
</evidence>
<dbReference type="Proteomes" id="UP000001542">
    <property type="component" value="Unassembled WGS sequence"/>
</dbReference>
<dbReference type="STRING" id="5722.A2DCU5"/>
<dbReference type="SUPFAM" id="SSF140860">
    <property type="entry name" value="Pseudo ankyrin repeat-like"/>
    <property type="match status" value="1"/>
</dbReference>
<evidence type="ECO:0000259" key="1">
    <source>
        <dbReference type="Pfam" id="PF00753"/>
    </source>
</evidence>
<dbReference type="VEuPathDB" id="TrichDB:TVAGG3_0796920"/>
<dbReference type="InterPro" id="IPR036866">
    <property type="entry name" value="RibonucZ/Hydroxyglut_hydro"/>
</dbReference>
<organism evidence="2 3">
    <name type="scientific">Trichomonas vaginalis (strain ATCC PRA-98 / G3)</name>
    <dbReference type="NCBI Taxonomy" id="412133"/>
    <lineage>
        <taxon>Eukaryota</taxon>
        <taxon>Metamonada</taxon>
        <taxon>Parabasalia</taxon>
        <taxon>Trichomonadida</taxon>
        <taxon>Trichomonadidae</taxon>
        <taxon>Trichomonas</taxon>
    </lineage>
</organism>
<name>A2DCU5_TRIV3</name>
<dbReference type="Gene3D" id="3.60.15.10">
    <property type="entry name" value="Ribonuclease Z/Hydroxyacylglutathione hydrolase-like"/>
    <property type="match status" value="1"/>
</dbReference>
<dbReference type="InterPro" id="IPR036770">
    <property type="entry name" value="Ankyrin_rpt-contain_sf"/>
</dbReference>
<dbReference type="InterPro" id="IPR001279">
    <property type="entry name" value="Metallo-B-lactamas"/>
</dbReference>
<keyword evidence="3" id="KW-1185">Reference proteome</keyword>
<dbReference type="InParanoid" id="A2DCU5"/>
<accession>A2DCU5</accession>
<dbReference type="KEGG" id="tva:5467271"/>
<proteinExistence type="predicted"/>
<dbReference type="Gene3D" id="1.25.40.20">
    <property type="entry name" value="Ankyrin repeat-containing domain"/>
    <property type="match status" value="1"/>
</dbReference>
<dbReference type="SUPFAM" id="SSF56281">
    <property type="entry name" value="Metallo-hydrolase/oxidoreductase"/>
    <property type="match status" value="1"/>
</dbReference>
<evidence type="ECO:0000313" key="2">
    <source>
        <dbReference type="EMBL" id="EAY21719.1"/>
    </source>
</evidence>
<reference evidence="2" key="1">
    <citation type="submission" date="2006-10" db="EMBL/GenBank/DDBJ databases">
        <authorList>
            <person name="Amadeo P."/>
            <person name="Zhao Q."/>
            <person name="Wortman J."/>
            <person name="Fraser-Liggett C."/>
            <person name="Carlton J."/>
        </authorList>
    </citation>
    <scope>NUCLEOTIDE SEQUENCE</scope>
    <source>
        <strain evidence="2">G3</strain>
    </source>
</reference>
<dbReference type="SMR" id="A2DCU5"/>
<dbReference type="EMBL" id="DS113188">
    <property type="protein sequence ID" value="EAY21719.1"/>
    <property type="molecule type" value="Genomic_DNA"/>
</dbReference>
<dbReference type="Pfam" id="PF00753">
    <property type="entry name" value="Lactamase_B"/>
    <property type="match status" value="1"/>
</dbReference>